<dbReference type="AlphaFoldDB" id="A0A840IJH5"/>
<proteinExistence type="predicted"/>
<comment type="caution">
    <text evidence="2">The sequence shown here is derived from an EMBL/GenBank/DDBJ whole genome shotgun (WGS) entry which is preliminary data.</text>
</comment>
<gene>
    <name evidence="2" type="ORF">BDZ31_004864</name>
</gene>
<feature type="signal peptide" evidence="1">
    <location>
        <begin position="1"/>
        <end position="24"/>
    </location>
</feature>
<reference evidence="2 3" key="1">
    <citation type="submission" date="2020-08" db="EMBL/GenBank/DDBJ databases">
        <title>Genomic Encyclopedia of Archaeal and Bacterial Type Strains, Phase II (KMG-II): from individual species to whole genera.</title>
        <authorList>
            <person name="Goeker M."/>
        </authorList>
    </citation>
    <scope>NUCLEOTIDE SEQUENCE [LARGE SCALE GENOMIC DNA]</scope>
    <source>
        <strain evidence="2 3">DSM 23288</strain>
    </source>
</reference>
<evidence type="ECO:0000256" key="1">
    <source>
        <dbReference type="SAM" id="SignalP"/>
    </source>
</evidence>
<keyword evidence="1" id="KW-0732">Signal</keyword>
<name>A0A840IJH5_9ACTN</name>
<keyword evidence="3" id="KW-1185">Reference proteome</keyword>
<evidence type="ECO:0000313" key="3">
    <source>
        <dbReference type="Proteomes" id="UP000585272"/>
    </source>
</evidence>
<evidence type="ECO:0000313" key="2">
    <source>
        <dbReference type="EMBL" id="MBB4665237.1"/>
    </source>
</evidence>
<dbReference type="EMBL" id="JACHNU010000014">
    <property type="protein sequence ID" value="MBB4665237.1"/>
    <property type="molecule type" value="Genomic_DNA"/>
</dbReference>
<sequence>MKQLVLSAALAVVSLLAFTSVASAGITSPAPGGTAQVHGTLEYQGGILTATCSATFNGTVLSVTSVRFTSGSSGCTTGALSFNDFPWLKKVNLDGTWELGDSSGSQINMIYSIPVIGDCGYGGVIGGIWISDGSDTILIVSDELSGVFRVSGSFLCTDRPALGGTFVLRGVTTE</sequence>
<dbReference type="Proteomes" id="UP000585272">
    <property type="component" value="Unassembled WGS sequence"/>
</dbReference>
<dbReference type="RefSeq" id="WP_183345993.1">
    <property type="nucleotide sequence ID" value="NZ_JACHNU010000014.1"/>
</dbReference>
<accession>A0A840IJH5</accession>
<protein>
    <submittedName>
        <fullName evidence="2">Uncharacterized protein</fullName>
    </submittedName>
</protein>
<organism evidence="2 3">
    <name type="scientific">Conexibacter arvalis</name>
    <dbReference type="NCBI Taxonomy" id="912552"/>
    <lineage>
        <taxon>Bacteria</taxon>
        <taxon>Bacillati</taxon>
        <taxon>Actinomycetota</taxon>
        <taxon>Thermoleophilia</taxon>
        <taxon>Solirubrobacterales</taxon>
        <taxon>Conexibacteraceae</taxon>
        <taxon>Conexibacter</taxon>
    </lineage>
</organism>
<feature type="chain" id="PRO_5032424129" evidence="1">
    <location>
        <begin position="25"/>
        <end position="174"/>
    </location>
</feature>